<organism evidence="1 2">
    <name type="scientific">Macrosiphum euphorbiae</name>
    <name type="common">potato aphid</name>
    <dbReference type="NCBI Taxonomy" id="13131"/>
    <lineage>
        <taxon>Eukaryota</taxon>
        <taxon>Metazoa</taxon>
        <taxon>Ecdysozoa</taxon>
        <taxon>Arthropoda</taxon>
        <taxon>Hexapoda</taxon>
        <taxon>Insecta</taxon>
        <taxon>Pterygota</taxon>
        <taxon>Neoptera</taxon>
        <taxon>Paraneoptera</taxon>
        <taxon>Hemiptera</taxon>
        <taxon>Sternorrhyncha</taxon>
        <taxon>Aphidomorpha</taxon>
        <taxon>Aphidoidea</taxon>
        <taxon>Aphididae</taxon>
        <taxon>Macrosiphini</taxon>
        <taxon>Macrosiphum</taxon>
    </lineage>
</organism>
<keyword evidence="2" id="KW-1185">Reference proteome</keyword>
<gene>
    <name evidence="1" type="ORF">MEUPH1_LOCUS572</name>
</gene>
<name>A0AAV0VGA3_9HEMI</name>
<comment type="caution">
    <text evidence="1">The sequence shown here is derived from an EMBL/GenBank/DDBJ whole genome shotgun (WGS) entry which is preliminary data.</text>
</comment>
<proteinExistence type="predicted"/>
<accession>A0AAV0VGA3</accession>
<protein>
    <submittedName>
        <fullName evidence="1">Uncharacterized protein</fullName>
    </submittedName>
</protein>
<dbReference type="AlphaFoldDB" id="A0AAV0VGA3"/>
<dbReference type="EMBL" id="CARXXK010000001">
    <property type="protein sequence ID" value="CAI6343284.1"/>
    <property type="molecule type" value="Genomic_DNA"/>
</dbReference>
<evidence type="ECO:0000313" key="1">
    <source>
        <dbReference type="EMBL" id="CAI6343284.1"/>
    </source>
</evidence>
<evidence type="ECO:0000313" key="2">
    <source>
        <dbReference type="Proteomes" id="UP001160148"/>
    </source>
</evidence>
<sequence length="166" mass="18527">MVAKRLKGLYFANIAAATAELNGPTDMVDLITESIFQRLVRACEYELKNTVDTTRSTEVVGKTIKRRRRPYIMQPSQISLSRREVDLDHIFSSRAQFYGAMAAKRLKAHYYGNIASAKTESNVPNDLVDQIPGSTFRQLVANCVKDLARTACVPELLFACAQNLPA</sequence>
<reference evidence="1 2" key="1">
    <citation type="submission" date="2023-01" db="EMBL/GenBank/DDBJ databases">
        <authorList>
            <person name="Whitehead M."/>
        </authorList>
    </citation>
    <scope>NUCLEOTIDE SEQUENCE [LARGE SCALE GENOMIC DNA]</scope>
</reference>
<dbReference type="Proteomes" id="UP001160148">
    <property type="component" value="Unassembled WGS sequence"/>
</dbReference>